<sequence length="202" mass="22775">MAAQRKKLPDQFIGWLQTCFTSASFRIAVNGELVGYFPGEKRLRQGDPISSLLFVLAMDILSKKLDRGLFKQGFGPHPMCIAPVVTHLSFADDVLIFFDGQECSLQCILEILEDFKTKSGLGINRTKTALFLEGGNFQRTQEMADRVGITQGALPVRYLGVTLTSKKMTRQDYRPLINRIMGRFTAWNVRHLSFAGRLQLLQ</sequence>
<dbReference type="InterPro" id="IPR000477">
    <property type="entry name" value="RT_dom"/>
</dbReference>
<dbReference type="PANTHER" id="PTHR33116">
    <property type="entry name" value="REVERSE TRANSCRIPTASE ZINC-BINDING DOMAIN-CONTAINING PROTEIN-RELATED-RELATED"/>
    <property type="match status" value="1"/>
</dbReference>
<dbReference type="PANTHER" id="PTHR33116:SF80">
    <property type="entry name" value="REVERSE TRANSCRIPTASE ZINC-BINDING DOMAIN-CONTAINING PROTEIN"/>
    <property type="match status" value="1"/>
</dbReference>
<feature type="domain" description="Reverse transcriptase" evidence="1">
    <location>
        <begin position="1"/>
        <end position="163"/>
    </location>
</feature>
<evidence type="ECO:0000313" key="2">
    <source>
        <dbReference type="Proteomes" id="UP000694864"/>
    </source>
</evidence>
<accession>A0ABM1QKK1</accession>
<keyword evidence="2" id="KW-1185">Reference proteome</keyword>
<name>A0ABM1QKK1_CAMSA</name>
<dbReference type="Pfam" id="PF00078">
    <property type="entry name" value="RVT_1"/>
    <property type="match status" value="1"/>
</dbReference>
<evidence type="ECO:0000259" key="1">
    <source>
        <dbReference type="PROSITE" id="PS50878"/>
    </source>
</evidence>
<dbReference type="InterPro" id="IPR043502">
    <property type="entry name" value="DNA/RNA_pol_sf"/>
</dbReference>
<organism evidence="2 3">
    <name type="scientific">Camelina sativa</name>
    <name type="common">False flax</name>
    <name type="synonym">Myagrum sativum</name>
    <dbReference type="NCBI Taxonomy" id="90675"/>
    <lineage>
        <taxon>Eukaryota</taxon>
        <taxon>Viridiplantae</taxon>
        <taxon>Streptophyta</taxon>
        <taxon>Embryophyta</taxon>
        <taxon>Tracheophyta</taxon>
        <taxon>Spermatophyta</taxon>
        <taxon>Magnoliopsida</taxon>
        <taxon>eudicotyledons</taxon>
        <taxon>Gunneridae</taxon>
        <taxon>Pentapetalae</taxon>
        <taxon>rosids</taxon>
        <taxon>malvids</taxon>
        <taxon>Brassicales</taxon>
        <taxon>Brassicaceae</taxon>
        <taxon>Camelineae</taxon>
        <taxon>Camelina</taxon>
    </lineage>
</organism>
<dbReference type="PROSITE" id="PS50878">
    <property type="entry name" value="RT_POL"/>
    <property type="match status" value="1"/>
</dbReference>
<dbReference type="SUPFAM" id="SSF56672">
    <property type="entry name" value="DNA/RNA polymerases"/>
    <property type="match status" value="1"/>
</dbReference>
<protein>
    <submittedName>
        <fullName evidence="3">Uncharacterized protein LOC109127219</fullName>
    </submittedName>
</protein>
<proteinExistence type="predicted"/>
<reference evidence="2" key="1">
    <citation type="journal article" date="2014" name="Nat. Commun.">
        <title>The emerging biofuel crop Camelina sativa retains a highly undifferentiated hexaploid genome structure.</title>
        <authorList>
            <person name="Kagale S."/>
            <person name="Koh C."/>
            <person name="Nixon J."/>
            <person name="Bollina V."/>
            <person name="Clarke W.E."/>
            <person name="Tuteja R."/>
            <person name="Spillane C."/>
            <person name="Robinson S.J."/>
            <person name="Links M.G."/>
            <person name="Clarke C."/>
            <person name="Higgins E.E."/>
            <person name="Huebert T."/>
            <person name="Sharpe A.G."/>
            <person name="Parkin I.A."/>
        </authorList>
    </citation>
    <scope>NUCLEOTIDE SEQUENCE [LARGE SCALE GENOMIC DNA]</scope>
    <source>
        <strain evidence="2">cv. DH55</strain>
    </source>
</reference>
<dbReference type="RefSeq" id="XP_019087289.1">
    <property type="nucleotide sequence ID" value="XM_019231744.1"/>
</dbReference>
<evidence type="ECO:0000313" key="3">
    <source>
        <dbReference type="RefSeq" id="XP_019087289.1"/>
    </source>
</evidence>
<dbReference type="GeneID" id="109127219"/>
<gene>
    <name evidence="3" type="primary">LOC109127219</name>
</gene>
<reference evidence="3" key="2">
    <citation type="submission" date="2025-08" db="UniProtKB">
        <authorList>
            <consortium name="RefSeq"/>
        </authorList>
    </citation>
    <scope>IDENTIFICATION</scope>
    <source>
        <tissue evidence="3">Leaf</tissue>
    </source>
</reference>
<dbReference type="Proteomes" id="UP000694864">
    <property type="component" value="Chromosome 11"/>
</dbReference>